<name>A0A4Y7QES1_9AGAM</name>
<accession>A0A4Y7QES1</accession>
<evidence type="ECO:0000313" key="1">
    <source>
        <dbReference type="EMBL" id="TDL26167.1"/>
    </source>
</evidence>
<gene>
    <name evidence="1" type="ORF">BD410DRAFT_569288</name>
</gene>
<proteinExistence type="predicted"/>
<sequence>MIVFPAFAPTVDGITTWSAGPIKNHFTSLGPPSIITDFYVYLSSPSDEETLFRSLKSIAEILTRLAILSFVLKNVGYTSNPRFYPLYSLASANSGHCTFNVGMWTETRLDHTRTACRCSPLHGQKNLRHSAWLASQTKLKWLPRKPDNGCKMCQPSSLPSRRLCDLGRSVPIFFPQFQIIPLDN</sequence>
<organism evidence="1 2">
    <name type="scientific">Rickenella mellea</name>
    <dbReference type="NCBI Taxonomy" id="50990"/>
    <lineage>
        <taxon>Eukaryota</taxon>
        <taxon>Fungi</taxon>
        <taxon>Dikarya</taxon>
        <taxon>Basidiomycota</taxon>
        <taxon>Agaricomycotina</taxon>
        <taxon>Agaricomycetes</taxon>
        <taxon>Hymenochaetales</taxon>
        <taxon>Rickenellaceae</taxon>
        <taxon>Rickenella</taxon>
    </lineage>
</organism>
<dbReference type="Proteomes" id="UP000294933">
    <property type="component" value="Unassembled WGS sequence"/>
</dbReference>
<keyword evidence="2" id="KW-1185">Reference proteome</keyword>
<dbReference type="OrthoDB" id="3070071at2759"/>
<protein>
    <submittedName>
        <fullName evidence="1">Uncharacterized protein</fullName>
    </submittedName>
</protein>
<dbReference type="EMBL" id="ML170162">
    <property type="protein sequence ID" value="TDL26167.1"/>
    <property type="molecule type" value="Genomic_DNA"/>
</dbReference>
<reference evidence="1 2" key="1">
    <citation type="submission" date="2018-06" db="EMBL/GenBank/DDBJ databases">
        <title>A transcriptomic atlas of mushroom development highlights an independent origin of complex multicellularity.</title>
        <authorList>
            <consortium name="DOE Joint Genome Institute"/>
            <person name="Krizsan K."/>
            <person name="Almasi E."/>
            <person name="Merenyi Z."/>
            <person name="Sahu N."/>
            <person name="Viragh M."/>
            <person name="Koszo T."/>
            <person name="Mondo S."/>
            <person name="Kiss B."/>
            <person name="Balint B."/>
            <person name="Kues U."/>
            <person name="Barry K."/>
            <person name="Hegedus J.C."/>
            <person name="Henrissat B."/>
            <person name="Johnson J."/>
            <person name="Lipzen A."/>
            <person name="Ohm R."/>
            <person name="Nagy I."/>
            <person name="Pangilinan J."/>
            <person name="Yan J."/>
            <person name="Xiong Y."/>
            <person name="Grigoriev I.V."/>
            <person name="Hibbett D.S."/>
            <person name="Nagy L.G."/>
        </authorList>
    </citation>
    <scope>NUCLEOTIDE SEQUENCE [LARGE SCALE GENOMIC DNA]</scope>
    <source>
        <strain evidence="1 2">SZMC22713</strain>
    </source>
</reference>
<dbReference type="AlphaFoldDB" id="A0A4Y7QES1"/>
<dbReference type="VEuPathDB" id="FungiDB:BD410DRAFT_569288"/>
<evidence type="ECO:0000313" key="2">
    <source>
        <dbReference type="Proteomes" id="UP000294933"/>
    </source>
</evidence>